<evidence type="ECO:0000313" key="7">
    <source>
        <dbReference type="Proteomes" id="UP000672657"/>
    </source>
</evidence>
<accession>A0ABM8TJT1</accession>
<evidence type="ECO:0000256" key="2">
    <source>
        <dbReference type="ARBA" id="ARBA00023125"/>
    </source>
</evidence>
<dbReference type="Pfam" id="PF12625">
    <property type="entry name" value="Arabinose_bd"/>
    <property type="match status" value="1"/>
</dbReference>
<reference evidence="6 7" key="1">
    <citation type="submission" date="2021-03" db="EMBL/GenBank/DDBJ databases">
        <authorList>
            <person name="Peeters C."/>
        </authorList>
    </citation>
    <scope>NUCLEOTIDE SEQUENCE [LARGE SCALE GENOMIC DNA]</scope>
    <source>
        <strain evidence="6 7">LMG 26411</strain>
    </source>
</reference>
<dbReference type="RefSeq" id="WP_244873899.1">
    <property type="nucleotide sequence ID" value="NZ_CAJPVI010000023.1"/>
</dbReference>
<dbReference type="Proteomes" id="UP000672657">
    <property type="component" value="Unassembled WGS sequence"/>
</dbReference>
<evidence type="ECO:0000256" key="4">
    <source>
        <dbReference type="SAM" id="Phobius"/>
    </source>
</evidence>
<gene>
    <name evidence="6" type="ORF">LMG26411_03847</name>
</gene>
<dbReference type="Pfam" id="PF12833">
    <property type="entry name" value="HTH_18"/>
    <property type="match status" value="1"/>
</dbReference>
<feature type="domain" description="HTH araC/xylS-type" evidence="5">
    <location>
        <begin position="230"/>
        <end position="330"/>
    </location>
</feature>
<evidence type="ECO:0000256" key="3">
    <source>
        <dbReference type="ARBA" id="ARBA00023163"/>
    </source>
</evidence>
<dbReference type="InterPro" id="IPR032687">
    <property type="entry name" value="AraC-type_N"/>
</dbReference>
<dbReference type="EMBL" id="CAJPVI010000023">
    <property type="protein sequence ID" value="CAG2150933.1"/>
    <property type="molecule type" value="Genomic_DNA"/>
</dbReference>
<proteinExistence type="predicted"/>
<evidence type="ECO:0000313" key="6">
    <source>
        <dbReference type="EMBL" id="CAG2150933.1"/>
    </source>
</evidence>
<keyword evidence="4" id="KW-1133">Transmembrane helix</keyword>
<dbReference type="PROSITE" id="PS01124">
    <property type="entry name" value="HTH_ARAC_FAMILY_2"/>
    <property type="match status" value="1"/>
</dbReference>
<dbReference type="SMART" id="SM00342">
    <property type="entry name" value="HTH_ARAC"/>
    <property type="match status" value="1"/>
</dbReference>
<name>A0ABM8TJT1_9BURK</name>
<evidence type="ECO:0000256" key="1">
    <source>
        <dbReference type="ARBA" id="ARBA00023015"/>
    </source>
</evidence>
<dbReference type="PANTHER" id="PTHR47894">
    <property type="entry name" value="HTH-TYPE TRANSCRIPTIONAL REGULATOR GADX"/>
    <property type="match status" value="1"/>
</dbReference>
<keyword evidence="4" id="KW-0472">Membrane</keyword>
<protein>
    <recommendedName>
        <fullName evidence="5">HTH araC/xylS-type domain-containing protein</fullName>
    </recommendedName>
</protein>
<sequence>MSATSTGKPAPTGMAQRLLEELKRQGAEMPPATSADEHVRQNQFTALYRASIEQLETLVAKGDGHPPMRKQEVDLLCRCVLSCQTLREAIGCAADFCAMLYPRAGVLSLTQRGDRAVFRMDSLRRVKTSAACLVDLTGLFYYMQLFGWLIGQPLRPDHVFLAHPRREDAMPFLGMFNATVTAGAPAYGFEFDPALLDMRVVRQAAELGAFLEDFPYRLVGAPSEVVSLSQQARGVLHAALAHGARLPTLAELAARFDISEPTMRRRLAADGSSYRALCEHCLREHAEHCLRMTNWSIGRIAAQLGFSSEEAFRRAFLRWTGHAPSRFRREARG</sequence>
<keyword evidence="3" id="KW-0804">Transcription</keyword>
<dbReference type="Gene3D" id="1.10.10.60">
    <property type="entry name" value="Homeodomain-like"/>
    <property type="match status" value="1"/>
</dbReference>
<keyword evidence="7" id="KW-1185">Reference proteome</keyword>
<keyword evidence="1" id="KW-0805">Transcription regulation</keyword>
<dbReference type="InterPro" id="IPR009057">
    <property type="entry name" value="Homeodomain-like_sf"/>
</dbReference>
<organism evidence="6 7">
    <name type="scientific">Cupriavidus numazuensis</name>
    <dbReference type="NCBI Taxonomy" id="221992"/>
    <lineage>
        <taxon>Bacteria</taxon>
        <taxon>Pseudomonadati</taxon>
        <taxon>Pseudomonadota</taxon>
        <taxon>Betaproteobacteria</taxon>
        <taxon>Burkholderiales</taxon>
        <taxon>Burkholderiaceae</taxon>
        <taxon>Cupriavidus</taxon>
    </lineage>
</organism>
<keyword evidence="4" id="KW-0812">Transmembrane</keyword>
<evidence type="ECO:0000259" key="5">
    <source>
        <dbReference type="PROSITE" id="PS01124"/>
    </source>
</evidence>
<dbReference type="SUPFAM" id="SSF46689">
    <property type="entry name" value="Homeodomain-like"/>
    <property type="match status" value="1"/>
</dbReference>
<dbReference type="InterPro" id="IPR018060">
    <property type="entry name" value="HTH_AraC"/>
</dbReference>
<comment type="caution">
    <text evidence="6">The sequence shown here is derived from an EMBL/GenBank/DDBJ whole genome shotgun (WGS) entry which is preliminary data.</text>
</comment>
<keyword evidence="2" id="KW-0238">DNA-binding</keyword>
<dbReference type="PANTHER" id="PTHR47894:SF1">
    <property type="entry name" value="HTH-TYPE TRANSCRIPTIONAL REGULATOR VQSM"/>
    <property type="match status" value="1"/>
</dbReference>
<feature type="transmembrane region" description="Helical" evidence="4">
    <location>
        <begin position="129"/>
        <end position="150"/>
    </location>
</feature>